<dbReference type="Pfam" id="PF15902">
    <property type="entry name" value="Sortilin-Vps10"/>
    <property type="match status" value="1"/>
</dbReference>
<gene>
    <name evidence="7" type="ORF">BSL78_20399</name>
</gene>
<keyword evidence="8" id="KW-1185">Reference proteome</keyword>
<dbReference type="GO" id="GO:0006895">
    <property type="term" value="P:Golgi to endosome transport"/>
    <property type="evidence" value="ECO:0007669"/>
    <property type="project" value="TreeGrafter"/>
</dbReference>
<evidence type="ECO:0000259" key="6">
    <source>
        <dbReference type="SMART" id="SM00602"/>
    </source>
</evidence>
<proteinExistence type="predicted"/>
<organism evidence="7 8">
    <name type="scientific">Stichopus japonicus</name>
    <name type="common">Sea cucumber</name>
    <dbReference type="NCBI Taxonomy" id="307972"/>
    <lineage>
        <taxon>Eukaryota</taxon>
        <taxon>Metazoa</taxon>
        <taxon>Echinodermata</taxon>
        <taxon>Eleutherozoa</taxon>
        <taxon>Echinozoa</taxon>
        <taxon>Holothuroidea</taxon>
        <taxon>Aspidochirotacea</taxon>
        <taxon>Aspidochirotida</taxon>
        <taxon>Stichopodidae</taxon>
        <taxon>Apostichopus</taxon>
    </lineage>
</organism>
<dbReference type="SUPFAM" id="SSF110296">
    <property type="entry name" value="Oligoxyloglucan reducing end-specific cellobiohydrolase"/>
    <property type="match status" value="1"/>
</dbReference>
<feature type="signal peptide" evidence="5">
    <location>
        <begin position="1"/>
        <end position="33"/>
    </location>
</feature>
<dbReference type="SMART" id="SM00602">
    <property type="entry name" value="VPS10"/>
    <property type="match status" value="1"/>
</dbReference>
<sequence length="518" mass="58770">MATYICNLRNKIMRGDFLTVALFLSFFFQHTAADDTRNDVHNFRQSDFLDKLERDSERFLNAANPQHGSSGTPGRVRRATDDKNCQVIQESKLKKGVHTYAFNDSNANLALVWTGNTVRTFRNVDKNLNGAIIKEQHGLLRHRSKYEKVILVAYPETEDPYKTKLYITEDGGRSFEEVDIPFSPDGPIVPSEGNDDWILAHSVNQDYKLWFSEDFGKHWRSVKDNVIEYTWGTKQQKTENFILLSMMDAKKRLDHPYQDVTLTLYKMDPDGNHITTLKENIYNFGSQGKFLFVATDEEGAKTKNKMKVLHISTDGGNSWNLAQIPGIYGDMFFSVLDMSEGMIFLHVDDYGDTGSGKLYTSDADGIIYSLSLDKHLFPNGESVTDFYKVQSMRGVYMASQEDPDNGVHTMITFDRGGEWDYVEAPQGMNCQDGVETCKLQIHNRYSQQRGIKVPSIPLSIPQAPGLILAHGNVADGLTETEPDVFVTSDGGYTWMKARDGPHQYAHKLWRTLIATQKL</sequence>
<dbReference type="InterPro" id="IPR006581">
    <property type="entry name" value="VPS10"/>
</dbReference>
<evidence type="ECO:0000256" key="4">
    <source>
        <dbReference type="ARBA" id="ARBA00023180"/>
    </source>
</evidence>
<dbReference type="PANTHER" id="PTHR12106:SF23">
    <property type="entry name" value="SORTILIN"/>
    <property type="match status" value="1"/>
</dbReference>
<protein>
    <submittedName>
        <fullName evidence="7">Sortilin-like protein receptor</fullName>
    </submittedName>
</protein>
<evidence type="ECO:0000256" key="5">
    <source>
        <dbReference type="SAM" id="SignalP"/>
    </source>
</evidence>
<dbReference type="InterPro" id="IPR015943">
    <property type="entry name" value="WD40/YVTN_repeat-like_dom_sf"/>
</dbReference>
<evidence type="ECO:0000256" key="2">
    <source>
        <dbReference type="ARBA" id="ARBA00022737"/>
    </source>
</evidence>
<dbReference type="GO" id="GO:0005794">
    <property type="term" value="C:Golgi apparatus"/>
    <property type="evidence" value="ECO:0007669"/>
    <property type="project" value="TreeGrafter"/>
</dbReference>
<dbReference type="Gene3D" id="2.130.10.10">
    <property type="entry name" value="YVTN repeat-like/Quinoprotein amine dehydrogenase"/>
    <property type="match status" value="1"/>
</dbReference>
<dbReference type="PANTHER" id="PTHR12106">
    <property type="entry name" value="SORTILIN RELATED"/>
    <property type="match status" value="1"/>
</dbReference>
<keyword evidence="5" id="KW-0732">Signal</keyword>
<dbReference type="GO" id="GO:0006897">
    <property type="term" value="P:endocytosis"/>
    <property type="evidence" value="ECO:0007669"/>
    <property type="project" value="TreeGrafter"/>
</dbReference>
<dbReference type="EMBL" id="MRZV01000907">
    <property type="protein sequence ID" value="PIK42751.1"/>
    <property type="molecule type" value="Genomic_DNA"/>
</dbReference>
<comment type="subcellular location">
    <subcellularLocation>
        <location evidence="1">Membrane</location>
    </subcellularLocation>
</comment>
<dbReference type="STRING" id="307972.A0A2G8K417"/>
<evidence type="ECO:0000256" key="3">
    <source>
        <dbReference type="ARBA" id="ARBA00023136"/>
    </source>
</evidence>
<dbReference type="InterPro" id="IPR050310">
    <property type="entry name" value="VPS10-sortilin"/>
</dbReference>
<dbReference type="OrthoDB" id="443634at2759"/>
<evidence type="ECO:0000313" key="8">
    <source>
        <dbReference type="Proteomes" id="UP000230750"/>
    </source>
</evidence>
<keyword evidence="4" id="KW-0325">Glycoprotein</keyword>
<dbReference type="Proteomes" id="UP000230750">
    <property type="component" value="Unassembled WGS sequence"/>
</dbReference>
<reference evidence="7 8" key="1">
    <citation type="journal article" date="2017" name="PLoS Biol.">
        <title>The sea cucumber genome provides insights into morphological evolution and visceral regeneration.</title>
        <authorList>
            <person name="Zhang X."/>
            <person name="Sun L."/>
            <person name="Yuan J."/>
            <person name="Sun Y."/>
            <person name="Gao Y."/>
            <person name="Zhang L."/>
            <person name="Li S."/>
            <person name="Dai H."/>
            <person name="Hamel J.F."/>
            <person name="Liu C."/>
            <person name="Yu Y."/>
            <person name="Liu S."/>
            <person name="Lin W."/>
            <person name="Guo K."/>
            <person name="Jin S."/>
            <person name="Xu P."/>
            <person name="Storey K.B."/>
            <person name="Huan P."/>
            <person name="Zhang T."/>
            <person name="Zhou Y."/>
            <person name="Zhang J."/>
            <person name="Lin C."/>
            <person name="Li X."/>
            <person name="Xing L."/>
            <person name="Huo D."/>
            <person name="Sun M."/>
            <person name="Wang L."/>
            <person name="Mercier A."/>
            <person name="Li F."/>
            <person name="Yang H."/>
            <person name="Xiang J."/>
        </authorList>
    </citation>
    <scope>NUCLEOTIDE SEQUENCE [LARGE SCALE GENOMIC DNA]</scope>
    <source>
        <strain evidence="7">Shaxun</strain>
        <tissue evidence="7">Muscle</tissue>
    </source>
</reference>
<dbReference type="GO" id="GO:0005829">
    <property type="term" value="C:cytosol"/>
    <property type="evidence" value="ECO:0007669"/>
    <property type="project" value="GOC"/>
</dbReference>
<dbReference type="GO" id="GO:0016050">
    <property type="term" value="P:vesicle organization"/>
    <property type="evidence" value="ECO:0007669"/>
    <property type="project" value="TreeGrafter"/>
</dbReference>
<evidence type="ECO:0000313" key="7">
    <source>
        <dbReference type="EMBL" id="PIK42751.1"/>
    </source>
</evidence>
<keyword evidence="3" id="KW-0472">Membrane</keyword>
<keyword evidence="2" id="KW-0677">Repeat</keyword>
<feature type="domain" description="VPS10" evidence="6">
    <location>
        <begin position="106"/>
        <end position="518"/>
    </location>
</feature>
<dbReference type="AlphaFoldDB" id="A0A2G8K417"/>
<evidence type="ECO:0000256" key="1">
    <source>
        <dbReference type="ARBA" id="ARBA00004370"/>
    </source>
</evidence>
<keyword evidence="7" id="KW-0675">Receptor</keyword>
<dbReference type="GO" id="GO:0016020">
    <property type="term" value="C:membrane"/>
    <property type="evidence" value="ECO:0007669"/>
    <property type="project" value="UniProtKB-SubCell"/>
</dbReference>
<feature type="chain" id="PRO_5013768856" evidence="5">
    <location>
        <begin position="34"/>
        <end position="518"/>
    </location>
</feature>
<comment type="caution">
    <text evidence="7">The sequence shown here is derived from an EMBL/GenBank/DDBJ whole genome shotgun (WGS) entry which is preliminary data.</text>
</comment>
<accession>A0A2G8K417</accession>
<dbReference type="InterPro" id="IPR031778">
    <property type="entry name" value="Sortilin_N"/>
</dbReference>
<name>A0A2G8K417_STIJA</name>